<accession>A0A437AL75</accession>
<dbReference type="VEuPathDB" id="MicrosporidiaDB:TUBRATIS_17010"/>
<proteinExistence type="predicted"/>
<comment type="caution">
    <text evidence="2">The sequence shown here is derived from an EMBL/GenBank/DDBJ whole genome shotgun (WGS) entry which is preliminary data.</text>
</comment>
<dbReference type="STRING" id="291195.A0A437AL75"/>
<gene>
    <name evidence="2" type="ORF">TUBRATIS_17010</name>
</gene>
<keyword evidence="3" id="KW-1185">Reference proteome</keyword>
<dbReference type="Proteomes" id="UP000282876">
    <property type="component" value="Unassembled WGS sequence"/>
</dbReference>
<sequence length="104" mass="11745">MKKINSDDILLMKKHLLEKQGIVVEDTDRGNHFVLDIKNLDVMCFCKSLVGKGLATKTHTWKHSYYFLTPAGVAKLREELSQDAILSIDANVNSELVDETNIIN</sequence>
<reference evidence="2 3" key="1">
    <citation type="submission" date="2018-10" db="EMBL/GenBank/DDBJ databases">
        <title>Draft genome sequence of the microsporidian Tubulinosema ratisbonensis.</title>
        <authorList>
            <person name="Polonais V."/>
            <person name="Peyretaillade E."/>
            <person name="Niehus S."/>
            <person name="Wawrzyniak I."/>
            <person name="Franchet A."/>
            <person name="Gaspin C."/>
            <person name="Reichstadt M."/>
            <person name="Belser C."/>
            <person name="Labadie K."/>
            <person name="Delbac F."/>
            <person name="Ferrandon D."/>
        </authorList>
    </citation>
    <scope>NUCLEOTIDE SEQUENCE [LARGE SCALE GENOMIC DNA]</scope>
    <source>
        <strain evidence="2 3">Franzen</strain>
    </source>
</reference>
<name>A0A437AL75_9MICR</name>
<dbReference type="EMBL" id="RCSS01000398">
    <property type="protein sequence ID" value="RVD91827.1"/>
    <property type="molecule type" value="Genomic_DNA"/>
</dbReference>
<evidence type="ECO:0000313" key="3">
    <source>
        <dbReference type="Proteomes" id="UP000282876"/>
    </source>
</evidence>
<dbReference type="InterPro" id="IPR036388">
    <property type="entry name" value="WH-like_DNA-bd_sf"/>
</dbReference>
<dbReference type="AlphaFoldDB" id="A0A437AL75"/>
<dbReference type="Gene3D" id="1.10.10.10">
    <property type="entry name" value="Winged helix-like DNA-binding domain superfamily/Winged helix DNA-binding domain"/>
    <property type="match status" value="1"/>
</dbReference>
<organism evidence="2 3">
    <name type="scientific">Tubulinosema ratisbonensis</name>
    <dbReference type="NCBI Taxonomy" id="291195"/>
    <lineage>
        <taxon>Eukaryota</taxon>
        <taxon>Fungi</taxon>
        <taxon>Fungi incertae sedis</taxon>
        <taxon>Microsporidia</taxon>
        <taxon>Tubulinosematoidea</taxon>
        <taxon>Tubulinosematidae</taxon>
        <taxon>Tubulinosema</taxon>
    </lineage>
</organism>
<dbReference type="InterPro" id="IPR005326">
    <property type="entry name" value="Plectin_eS10_N"/>
</dbReference>
<evidence type="ECO:0000313" key="2">
    <source>
        <dbReference type="EMBL" id="RVD91827.1"/>
    </source>
</evidence>
<protein>
    <submittedName>
        <fullName evidence="2">40s ribosomal s10</fullName>
    </submittedName>
</protein>
<evidence type="ECO:0000259" key="1">
    <source>
        <dbReference type="Pfam" id="PF03501"/>
    </source>
</evidence>
<feature type="domain" description="Plectin/eS10 N-terminal" evidence="1">
    <location>
        <begin position="14"/>
        <end position="82"/>
    </location>
</feature>
<dbReference type="Pfam" id="PF03501">
    <property type="entry name" value="S10_plectin"/>
    <property type="match status" value="1"/>
</dbReference>
<dbReference type="OrthoDB" id="5211809at2759"/>